<protein>
    <submittedName>
        <fullName evidence="1">Sperm-activating peptide (Br-Phe-2, Asn-3 SAP-I)</fullName>
    </submittedName>
</protein>
<evidence type="ECO:0000313" key="1">
    <source>
        <dbReference type="PIR" id="G60527"/>
    </source>
</evidence>
<dbReference type="InterPro" id="IPR013254">
    <property type="entry name" value="Sperm_act_pept"/>
</dbReference>
<organism evidence="1">
    <name type="scientific">Tripneustes gratilla</name>
    <name type="common">Hawaian sea urchin</name>
    <name type="synonym">Echinus gratilla</name>
    <dbReference type="NCBI Taxonomy" id="7673"/>
    <lineage>
        <taxon>Eukaryota</taxon>
        <taxon>Metazoa</taxon>
        <taxon>Echinodermata</taxon>
        <taxon>Eleutherozoa</taxon>
        <taxon>Echinozoa</taxon>
        <taxon>Echinoidea</taxon>
        <taxon>Euechinoidea</taxon>
        <taxon>Echinacea</taxon>
        <taxon>Temnopleuroida</taxon>
        <taxon>Toxopneustidae</taxon>
        <taxon>Tripneustes</taxon>
    </lineage>
</organism>
<dbReference type="PIR" id="G60527">
    <property type="entry name" value="G60527"/>
</dbReference>
<dbReference type="Pfam" id="PF08250">
    <property type="entry name" value="Sperm_act_pep"/>
    <property type="match status" value="1"/>
</dbReference>
<sequence>GFNLNGGGVG</sequence>
<reference evidence="1" key="1">
    <citation type="journal article" date="1989" name="Comp. Biochem. Physiol.">
        <title>A halogenated amino acid-containing sperm activating peptide and its related peptides isolated from the egg jelly of sea urchins, Tripneustes gratilla, Pseudoboletia maculata, Strongylocentrotus nudus, Echinometra mathaei and Heterocentrotus mammillatus.</title>
        <authorList>
            <person name="Yoshino K.I."/>
            <person name="Kajiura H."/>
            <person name="Nomura K."/>
            <person name="Takao T."/>
            <person name="Shimonishi Y."/>
            <person name="Kurita M."/>
            <person name="Yamaguchi M."/>
            <person name="Suzuki N."/>
        </authorList>
    </citation>
    <scope>PROTEIN SEQUENCE</scope>
</reference>
<accession>Q7M3U0</accession>
<proteinExistence type="evidence at protein level"/>
<reference evidence="1" key="2">
    <citation type="journal article" date="1991" name="Biochemistry">
        <title>Identification of a novel amino acid, o-bromo-L-phenylalanine, in egg-associated peptides that activate spermatozoa.</title>
        <authorList>
            <person name="Yoshino K."/>
            <person name="Takao T."/>
            <person name="Suhara M."/>
            <person name="Kitai T."/>
            <person name="Hori H."/>
            <person name="Nomura K."/>
            <person name="Yamaguchi M."/>
            <person name="Shimonishi Y."/>
            <person name="Suzuki N."/>
        </authorList>
    </citation>
    <scope>PROTEIN SEQUENCE</scope>
</reference>
<name>Q7M3U0_TRIGR</name>
<keyword id="KW-0903">Direct protein sequencing</keyword>